<keyword evidence="4" id="KW-1185">Reference proteome</keyword>
<gene>
    <name evidence="3" type="primary">fxsA</name>
    <name evidence="3" type="ORF">UL81_05945</name>
</gene>
<evidence type="ECO:0000313" key="4">
    <source>
        <dbReference type="Proteomes" id="UP000033566"/>
    </source>
</evidence>
<proteinExistence type="predicted"/>
<dbReference type="EMBL" id="CP011311">
    <property type="protein sequence ID" value="AKE39153.1"/>
    <property type="molecule type" value="Genomic_DNA"/>
</dbReference>
<evidence type="ECO:0000313" key="3">
    <source>
        <dbReference type="EMBL" id="AKE39153.1"/>
    </source>
</evidence>
<feature type="compositionally biased region" description="Polar residues" evidence="1">
    <location>
        <begin position="195"/>
        <end position="216"/>
    </location>
</feature>
<accession>A0A0F6QYB5</accession>
<feature type="region of interest" description="Disordered" evidence="1">
    <location>
        <begin position="134"/>
        <end position="224"/>
    </location>
</feature>
<dbReference type="GO" id="GO:0016020">
    <property type="term" value="C:membrane"/>
    <property type="evidence" value="ECO:0007669"/>
    <property type="project" value="InterPro"/>
</dbReference>
<dbReference type="Pfam" id="PF04186">
    <property type="entry name" value="FxsA"/>
    <property type="match status" value="1"/>
</dbReference>
<dbReference type="HOGENOM" id="CLU_085083_3_0_11"/>
<dbReference type="AlphaFoldDB" id="A0A0F6QYB5"/>
<feature type="compositionally biased region" description="Acidic residues" evidence="1">
    <location>
        <begin position="169"/>
        <end position="181"/>
    </location>
</feature>
<feature type="transmembrane region" description="Helical" evidence="2">
    <location>
        <begin position="26"/>
        <end position="46"/>
    </location>
</feature>
<protein>
    <submittedName>
        <fullName evidence="3">Protein affecting phage T7 exclusion by the F plasmid</fullName>
    </submittedName>
</protein>
<sequence>MPLLLFFAYVFLETLAFFALAQWIGLGWTLALLFGAMLFGMAIASFEVRRIMNSRVTQGKDGVYYMETAGAGKAAGNIGLTLAGGVMLSVPGLVTTVLGALLIFPPTRAVFRVLLTASLFRKVEQFGTRMYEQSPMGQHTESYGNFGPAMGQQHPASGQSGTYQQDSPEVIDEAEFESELDEWSKNLRPEDFNDSGRTTDSTDNADNTGKTDNPGDSDNGGDKK</sequence>
<feature type="compositionally biased region" description="Basic and acidic residues" evidence="1">
    <location>
        <begin position="182"/>
        <end position="191"/>
    </location>
</feature>
<feature type="compositionally biased region" description="Polar residues" evidence="1">
    <location>
        <begin position="154"/>
        <end position="167"/>
    </location>
</feature>
<dbReference type="RefSeq" id="WP_046453674.1">
    <property type="nucleotide sequence ID" value="NZ_CP011311.1"/>
</dbReference>
<dbReference type="NCBIfam" id="NF008528">
    <property type="entry name" value="PRK11463.1-2"/>
    <property type="match status" value="1"/>
</dbReference>
<dbReference type="Proteomes" id="UP000033566">
    <property type="component" value="Chromosome"/>
</dbReference>
<dbReference type="PATRIC" id="fig|161896.4.peg.1166"/>
<dbReference type="PANTHER" id="PTHR35335:SF1">
    <property type="entry name" value="UPF0716 PROTEIN FXSA"/>
    <property type="match status" value="1"/>
</dbReference>
<dbReference type="KEGG" id="ccj:UL81_05945"/>
<name>A0A0F6QYB5_9CORY</name>
<dbReference type="InterPro" id="IPR007313">
    <property type="entry name" value="FxsA"/>
</dbReference>
<feature type="transmembrane region" description="Helical" evidence="2">
    <location>
        <begin position="80"/>
        <end position="104"/>
    </location>
</feature>
<keyword evidence="2" id="KW-0812">Transmembrane</keyword>
<organism evidence="3 4">
    <name type="scientific">Corynebacterium camporealensis</name>
    <dbReference type="NCBI Taxonomy" id="161896"/>
    <lineage>
        <taxon>Bacteria</taxon>
        <taxon>Bacillati</taxon>
        <taxon>Actinomycetota</taxon>
        <taxon>Actinomycetes</taxon>
        <taxon>Mycobacteriales</taxon>
        <taxon>Corynebacteriaceae</taxon>
        <taxon>Corynebacterium</taxon>
    </lineage>
</organism>
<dbReference type="OrthoDB" id="4422778at2"/>
<reference evidence="3 4" key="1">
    <citation type="journal article" date="2015" name="Genome Announc.">
        <title>Complete Genome Sequence of Corynebacterium camporealensis DSM 44610, Isolated from the Milk of a Manchega Sheep with Subclinical Mastitis.</title>
        <authorList>
            <person name="Ruckert C."/>
            <person name="Albersmeier A."/>
            <person name="Winkler A."/>
            <person name="Tauch A."/>
        </authorList>
    </citation>
    <scope>NUCLEOTIDE SEQUENCE [LARGE SCALE GENOMIC DNA]</scope>
    <source>
        <strain evidence="3 4">DSM 44610</strain>
    </source>
</reference>
<dbReference type="PANTHER" id="PTHR35335">
    <property type="entry name" value="UPF0716 PROTEIN FXSA"/>
    <property type="match status" value="1"/>
</dbReference>
<evidence type="ECO:0000256" key="2">
    <source>
        <dbReference type="SAM" id="Phobius"/>
    </source>
</evidence>
<evidence type="ECO:0000256" key="1">
    <source>
        <dbReference type="SAM" id="MobiDB-lite"/>
    </source>
</evidence>
<keyword evidence="2" id="KW-0472">Membrane</keyword>
<keyword evidence="2" id="KW-1133">Transmembrane helix</keyword>